<dbReference type="AlphaFoldDB" id="A0A449A5B5"/>
<evidence type="ECO:0000313" key="1">
    <source>
        <dbReference type="EMBL" id="VEU59343.1"/>
    </source>
</evidence>
<sequence length="291" mass="35411">MDFKNIKDFKKHKPNKMLNENILSIFFEKYIFNNLPENEIKKIKFFETINLNFKILEKLKTKKLALQIFILLSFLLKYEKTKTISLKIVFNNFLIGRFQKRKQWNKKVVETGQVDIDVKEFKNSKSSFYKAINDLKDVKVLTIKNKTIKLNAKKMTKNKIEFHNKFIWDFYGLINAKQLFIFLNGYKVIEKNKFQSDKFKIFKKPILIKKQNSSLSLLHAFKNKIIKIKWWKMLNKVQYFKNFARVLKQVNWMFFYLNSKIYHLKKLDKNKWKTEHFIKVSKWFITNEVIL</sequence>
<dbReference type="RefSeq" id="WP_129719739.1">
    <property type="nucleotide sequence ID" value="NZ_LR214951.1"/>
</dbReference>
<gene>
    <name evidence="1" type="ORF">NCTC10166_00311</name>
</gene>
<protein>
    <submittedName>
        <fullName evidence="1">Uncharacterized protein</fullName>
    </submittedName>
</protein>
<organism evidence="1 2">
    <name type="scientific">Mesomycoplasma neurolyticum</name>
    <dbReference type="NCBI Taxonomy" id="2120"/>
    <lineage>
        <taxon>Bacteria</taxon>
        <taxon>Bacillati</taxon>
        <taxon>Mycoplasmatota</taxon>
        <taxon>Mycoplasmoidales</taxon>
        <taxon>Metamycoplasmataceae</taxon>
        <taxon>Mesomycoplasma</taxon>
    </lineage>
</organism>
<dbReference type="Proteomes" id="UP000289440">
    <property type="component" value="Chromosome"/>
</dbReference>
<keyword evidence="2" id="KW-1185">Reference proteome</keyword>
<proteinExistence type="predicted"/>
<dbReference type="EMBL" id="LR214951">
    <property type="protein sequence ID" value="VEU59343.1"/>
    <property type="molecule type" value="Genomic_DNA"/>
</dbReference>
<reference evidence="1 2" key="1">
    <citation type="submission" date="2019-01" db="EMBL/GenBank/DDBJ databases">
        <authorList>
            <consortium name="Pathogen Informatics"/>
        </authorList>
    </citation>
    <scope>NUCLEOTIDE SEQUENCE [LARGE SCALE GENOMIC DNA]</scope>
    <source>
        <strain evidence="1 2">NCTC10166</strain>
    </source>
</reference>
<evidence type="ECO:0000313" key="2">
    <source>
        <dbReference type="Proteomes" id="UP000289440"/>
    </source>
</evidence>
<name>A0A449A5B5_9BACT</name>
<accession>A0A449A5B5</accession>
<dbReference type="KEGG" id="mnu:NCTC10166_00311"/>